<keyword evidence="6" id="KW-0051">Antiviral defense</keyword>
<keyword evidence="2" id="KW-0479">Metal-binding</keyword>
<dbReference type="Gene3D" id="3.100.10.20">
    <property type="entry name" value="CRISPR-associated endonuclease Cas1, N-terminal domain"/>
    <property type="match status" value="1"/>
</dbReference>
<gene>
    <name evidence="8" type="ORF">J2S37_000198</name>
</gene>
<evidence type="ECO:0000313" key="9">
    <source>
        <dbReference type="Proteomes" id="UP001183619"/>
    </source>
</evidence>
<keyword evidence="9" id="KW-1185">Reference proteome</keyword>
<evidence type="ECO:0000256" key="5">
    <source>
        <dbReference type="ARBA" id="ARBA00022842"/>
    </source>
</evidence>
<keyword evidence="5" id="KW-0460">Magnesium</keyword>
<dbReference type="InterPro" id="IPR042206">
    <property type="entry name" value="CRISPR-assoc_Cas1_C"/>
</dbReference>
<keyword evidence="7" id="KW-0238">DNA-binding</keyword>
<dbReference type="Proteomes" id="UP001183619">
    <property type="component" value="Unassembled WGS sequence"/>
</dbReference>
<comment type="caution">
    <text evidence="8">The sequence shown here is derived from an EMBL/GenBank/DDBJ whole genome shotgun (WGS) entry which is preliminary data.</text>
</comment>
<dbReference type="PANTHER" id="PTHR34353:SF3">
    <property type="entry name" value="CRISPR-ASSOCIATED ENDONUCLEASE CAS1"/>
    <property type="match status" value="1"/>
</dbReference>
<accession>A0ABU2B4W7</accession>
<proteinExistence type="predicted"/>
<dbReference type="NCBIfam" id="TIGR00287">
    <property type="entry name" value="cas1"/>
    <property type="match status" value="1"/>
</dbReference>
<evidence type="ECO:0000256" key="2">
    <source>
        <dbReference type="ARBA" id="ARBA00022723"/>
    </source>
</evidence>
<evidence type="ECO:0000313" key="8">
    <source>
        <dbReference type="EMBL" id="MDR7353660.1"/>
    </source>
</evidence>
<evidence type="ECO:0000256" key="7">
    <source>
        <dbReference type="ARBA" id="ARBA00023125"/>
    </source>
</evidence>
<keyword evidence="3" id="KW-0255">Endonuclease</keyword>
<dbReference type="EMBL" id="JAVDYF010000001">
    <property type="protein sequence ID" value="MDR7353660.1"/>
    <property type="molecule type" value="Genomic_DNA"/>
</dbReference>
<protein>
    <submittedName>
        <fullName evidence="8">CRISPR-associated protein Cas1</fullName>
    </submittedName>
</protein>
<evidence type="ECO:0000256" key="4">
    <source>
        <dbReference type="ARBA" id="ARBA00022801"/>
    </source>
</evidence>
<dbReference type="InterPro" id="IPR019851">
    <property type="entry name" value="CRISPR-assoc_Cas1_ECOLI"/>
</dbReference>
<organism evidence="8 9">
    <name type="scientific">Corynebacterium felinum</name>
    <dbReference type="NCBI Taxonomy" id="131318"/>
    <lineage>
        <taxon>Bacteria</taxon>
        <taxon>Bacillati</taxon>
        <taxon>Actinomycetota</taxon>
        <taxon>Actinomycetes</taxon>
        <taxon>Mycobacteriales</taxon>
        <taxon>Corynebacteriaceae</taxon>
        <taxon>Corynebacterium</taxon>
    </lineage>
</organism>
<dbReference type="InterPro" id="IPR002729">
    <property type="entry name" value="CRISPR-assoc_Cas1"/>
</dbReference>
<dbReference type="NCBIfam" id="TIGR03638">
    <property type="entry name" value="cas1_ECOLI"/>
    <property type="match status" value="1"/>
</dbReference>
<dbReference type="InterPro" id="IPR050646">
    <property type="entry name" value="Cas1"/>
</dbReference>
<name>A0ABU2B4W7_9CORY</name>
<keyword evidence="1" id="KW-0540">Nuclease</keyword>
<evidence type="ECO:0000256" key="1">
    <source>
        <dbReference type="ARBA" id="ARBA00022722"/>
    </source>
</evidence>
<evidence type="ECO:0000256" key="3">
    <source>
        <dbReference type="ARBA" id="ARBA00022759"/>
    </source>
</evidence>
<reference evidence="8 9" key="1">
    <citation type="submission" date="2023-07" db="EMBL/GenBank/DDBJ databases">
        <title>Sequencing the genomes of 1000 actinobacteria strains.</title>
        <authorList>
            <person name="Klenk H.-P."/>
        </authorList>
    </citation>
    <scope>NUCLEOTIDE SEQUENCE [LARGE SCALE GENOMIC DNA]</scope>
    <source>
        <strain evidence="8 9">DSM 44508</strain>
    </source>
</reference>
<evidence type="ECO:0000256" key="6">
    <source>
        <dbReference type="ARBA" id="ARBA00023118"/>
    </source>
</evidence>
<sequence>MLGPGTRVTHQAMATIADSGMSVVWVGEEGVRYYAHGRPIGRNTRLLEAQAKIVSNTRLRLATARKMYEMRFDGEDTSGLSMQQLRGREGARVRRLYSEMAKQHDVEWRRREYDSNNFMSSDPINIALSAAHTSLYGVVHGSIVALGCSPGLGIIHTGHDRSFVYDIADLYKAEVTIPIAFEAVVAMRDLDFQLDELPSFTRRSCRNAFKQSRIVERIVTDIKNLLLPEEANKAEEDDWFEASIIQLWDNSNKRVSGGLNYEVDP</sequence>
<dbReference type="Pfam" id="PF01867">
    <property type="entry name" value="Cas_Cas1"/>
    <property type="match status" value="1"/>
</dbReference>
<dbReference type="PANTHER" id="PTHR34353">
    <property type="entry name" value="CRISPR-ASSOCIATED ENDONUCLEASE CAS1 1"/>
    <property type="match status" value="1"/>
</dbReference>
<dbReference type="InterPro" id="IPR042211">
    <property type="entry name" value="CRISPR-assoc_Cas1_N"/>
</dbReference>
<dbReference type="Gene3D" id="1.20.120.920">
    <property type="entry name" value="CRISPR-associated endonuclease Cas1, C-terminal domain"/>
    <property type="match status" value="1"/>
</dbReference>
<keyword evidence="4" id="KW-0378">Hydrolase</keyword>